<evidence type="ECO:0000256" key="3">
    <source>
        <dbReference type="ARBA" id="ARBA00023163"/>
    </source>
</evidence>
<dbReference type="AlphaFoldDB" id="A0A1B9BC74"/>
<evidence type="ECO:0000313" key="10">
    <source>
        <dbReference type="Proteomes" id="UP000269974"/>
    </source>
</evidence>
<evidence type="ECO:0000256" key="1">
    <source>
        <dbReference type="ARBA" id="ARBA00023015"/>
    </source>
</evidence>
<evidence type="ECO:0000313" key="9">
    <source>
        <dbReference type="Proteomes" id="UP000182744"/>
    </source>
</evidence>
<keyword evidence="3" id="KW-0804">Transcription</keyword>
<dbReference type="SUPFAM" id="SSF46689">
    <property type="entry name" value="Homeodomain-like"/>
    <property type="match status" value="1"/>
</dbReference>
<dbReference type="Gene3D" id="1.10.357.10">
    <property type="entry name" value="Tetracycline Repressor, domain 2"/>
    <property type="match status" value="1"/>
</dbReference>
<dbReference type="Pfam" id="PF00440">
    <property type="entry name" value="TetR_N"/>
    <property type="match status" value="1"/>
</dbReference>
<reference evidence="6" key="4">
    <citation type="submission" date="2023-10" db="EMBL/GenBank/DDBJ databases">
        <title>Whole Genome based description of the genera Actinobaculum and Actinotignum reveals a complex phylogenetic relationship within the species included in the genus Actinotignum.</title>
        <authorList>
            <person name="Jensen C.S."/>
            <person name="Dargis R."/>
            <person name="Kemp M."/>
            <person name="Christensen J.J."/>
        </authorList>
    </citation>
    <scope>NUCLEOTIDE SEQUENCE</scope>
    <source>
        <strain evidence="6">Actinobaculum_suis_CCUG19206T</strain>
    </source>
</reference>
<dbReference type="PROSITE" id="PS50977">
    <property type="entry name" value="HTH_TETR_2"/>
    <property type="match status" value="1"/>
</dbReference>
<dbReference type="RefSeq" id="WP_049619020.1">
    <property type="nucleotide sequence ID" value="NZ_FNAU01000001.1"/>
</dbReference>
<dbReference type="Proteomes" id="UP001273799">
    <property type="component" value="Unassembled WGS sequence"/>
</dbReference>
<feature type="DNA-binding region" description="H-T-H motif" evidence="4">
    <location>
        <begin position="37"/>
        <end position="56"/>
    </location>
</feature>
<name>A0A1B9BC74_9ACTO</name>
<organism evidence="8 10">
    <name type="scientific">Actinobaculum suis</name>
    <dbReference type="NCBI Taxonomy" id="1657"/>
    <lineage>
        <taxon>Bacteria</taxon>
        <taxon>Bacillati</taxon>
        <taxon>Actinomycetota</taxon>
        <taxon>Actinomycetes</taxon>
        <taxon>Actinomycetales</taxon>
        <taxon>Actinomycetaceae</taxon>
        <taxon>Actinobaculum</taxon>
    </lineage>
</organism>
<keyword evidence="8" id="KW-0418">Kinase</keyword>
<proteinExistence type="predicted"/>
<evidence type="ECO:0000313" key="6">
    <source>
        <dbReference type="EMBL" id="MDY5153833.1"/>
    </source>
</evidence>
<keyword evidence="2 4" id="KW-0238">DNA-binding</keyword>
<accession>A0A1B9BC74</accession>
<dbReference type="InterPro" id="IPR009057">
    <property type="entry name" value="Homeodomain-like_sf"/>
</dbReference>
<feature type="domain" description="HTH tetR-type" evidence="5">
    <location>
        <begin position="14"/>
        <end position="74"/>
    </location>
</feature>
<dbReference type="Proteomes" id="UP000182744">
    <property type="component" value="Unassembled WGS sequence"/>
</dbReference>
<protein>
    <submittedName>
        <fullName evidence="7">DNA-binding transcriptional regulator, AcrR family</fullName>
    </submittedName>
    <submittedName>
        <fullName evidence="8">Probable dihydroxyacetone kinase regulator</fullName>
    </submittedName>
    <submittedName>
        <fullName evidence="6">TetR/AcrR family transcriptional regulator</fullName>
    </submittedName>
</protein>
<keyword evidence="1" id="KW-0805">Transcription regulation</keyword>
<evidence type="ECO:0000256" key="2">
    <source>
        <dbReference type="ARBA" id="ARBA00023125"/>
    </source>
</evidence>
<evidence type="ECO:0000313" key="8">
    <source>
        <dbReference type="EMBL" id="VDG76690.1"/>
    </source>
</evidence>
<evidence type="ECO:0000259" key="5">
    <source>
        <dbReference type="PROSITE" id="PS50977"/>
    </source>
</evidence>
<sequence>MPKIQAPTVEEHRKLIWSRIKSAFEQLLLEEPYTRITMGDVAKNAGIARNTLYNYVSDKAELFARVAADHLSLSQQLDHIAFNEEEKVSNRLRQMVDLLFDSYAADALAKKIYSVALANLRTNPNLRDFPAVRRLYGTAVAIVRAAQREHVISVEGDPELVVRLISGLLVNALTIVEESPERTDEVRDVLYSFMDNTFSSKQSRHSDAAGSAE</sequence>
<dbReference type="PANTHER" id="PTHR30055:SF234">
    <property type="entry name" value="HTH-TYPE TRANSCRIPTIONAL REGULATOR BETI"/>
    <property type="match status" value="1"/>
</dbReference>
<dbReference type="Gene3D" id="1.10.10.60">
    <property type="entry name" value="Homeodomain-like"/>
    <property type="match status" value="1"/>
</dbReference>
<dbReference type="PANTHER" id="PTHR30055">
    <property type="entry name" value="HTH-TYPE TRANSCRIPTIONAL REGULATOR RUTR"/>
    <property type="match status" value="1"/>
</dbReference>
<dbReference type="EMBL" id="FNAU01000001">
    <property type="protein sequence ID" value="SDD98449.1"/>
    <property type="molecule type" value="Genomic_DNA"/>
</dbReference>
<dbReference type="InterPro" id="IPR036271">
    <property type="entry name" value="Tet_transcr_reg_TetR-rel_C_sf"/>
</dbReference>
<dbReference type="GO" id="GO:0000976">
    <property type="term" value="F:transcription cis-regulatory region binding"/>
    <property type="evidence" value="ECO:0007669"/>
    <property type="project" value="TreeGrafter"/>
</dbReference>
<evidence type="ECO:0000256" key="4">
    <source>
        <dbReference type="PROSITE-ProRule" id="PRU00335"/>
    </source>
</evidence>
<gene>
    <name evidence="8" type="ORF">NCTC10327_01327</name>
    <name evidence="6" type="ORF">R6G71_07245</name>
    <name evidence="7" type="ORF">SAMN05421878_1015</name>
</gene>
<dbReference type="EMBL" id="JAWNFU010000004">
    <property type="protein sequence ID" value="MDY5153833.1"/>
    <property type="molecule type" value="Genomic_DNA"/>
</dbReference>
<evidence type="ECO:0000313" key="7">
    <source>
        <dbReference type="EMBL" id="SDD98449.1"/>
    </source>
</evidence>
<reference evidence="8 10" key="3">
    <citation type="submission" date="2018-11" db="EMBL/GenBank/DDBJ databases">
        <authorList>
            <consortium name="Pathogen Informatics"/>
        </authorList>
    </citation>
    <scope>NUCLEOTIDE SEQUENCE [LARGE SCALE GENOMIC DNA]</scope>
    <source>
        <strain evidence="8 10">NCTC10327</strain>
    </source>
</reference>
<dbReference type="SUPFAM" id="SSF48498">
    <property type="entry name" value="Tetracyclin repressor-like, C-terminal domain"/>
    <property type="match status" value="1"/>
</dbReference>
<keyword evidence="8" id="KW-0808">Transferase</keyword>
<dbReference type="InterPro" id="IPR050109">
    <property type="entry name" value="HTH-type_TetR-like_transc_reg"/>
</dbReference>
<reference evidence="7" key="2">
    <citation type="submission" date="2016-10" db="EMBL/GenBank/DDBJ databases">
        <authorList>
            <person name="Varghese N."/>
            <person name="Submissions S."/>
        </authorList>
    </citation>
    <scope>NUCLEOTIDE SEQUENCE</scope>
    <source>
        <strain evidence="7">DSM 20639</strain>
    </source>
</reference>
<dbReference type="GO" id="GO:0016301">
    <property type="term" value="F:kinase activity"/>
    <property type="evidence" value="ECO:0007669"/>
    <property type="project" value="UniProtKB-KW"/>
</dbReference>
<reference evidence="9" key="1">
    <citation type="submission" date="2016-10" db="EMBL/GenBank/DDBJ databases">
        <authorList>
            <person name="Varghese N."/>
        </authorList>
    </citation>
    <scope>NUCLEOTIDE SEQUENCE [LARGE SCALE GENOMIC DNA]</scope>
    <source>
        <strain evidence="9">DSM 20639</strain>
    </source>
</reference>
<dbReference type="InterPro" id="IPR001647">
    <property type="entry name" value="HTH_TetR"/>
</dbReference>
<dbReference type="EMBL" id="UYIO01000001">
    <property type="protein sequence ID" value="VDG76690.1"/>
    <property type="molecule type" value="Genomic_DNA"/>
</dbReference>
<keyword evidence="9" id="KW-1185">Reference proteome</keyword>
<dbReference type="Proteomes" id="UP000269974">
    <property type="component" value="Unassembled WGS sequence"/>
</dbReference>
<dbReference type="GO" id="GO:0003700">
    <property type="term" value="F:DNA-binding transcription factor activity"/>
    <property type="evidence" value="ECO:0007669"/>
    <property type="project" value="TreeGrafter"/>
</dbReference>